<dbReference type="GO" id="GO:0009773">
    <property type="term" value="P:photosynthetic electron transport in photosystem I"/>
    <property type="evidence" value="ECO:0007669"/>
    <property type="project" value="InterPro"/>
</dbReference>
<protein>
    <recommendedName>
        <fullName evidence="4">PGR5-like protein 1A, chloroplastic</fullName>
    </recommendedName>
</protein>
<keyword evidence="1" id="KW-1133">Transmembrane helix</keyword>
<feature type="transmembrane region" description="Helical" evidence="1">
    <location>
        <begin position="186"/>
        <end position="212"/>
    </location>
</feature>
<accession>A0A8T2Q392</accession>
<comment type="caution">
    <text evidence="2">The sequence shown here is derived from an EMBL/GenBank/DDBJ whole genome shotgun (WGS) entry which is preliminary data.</text>
</comment>
<keyword evidence="1" id="KW-0812">Transmembrane</keyword>
<sequence>MVLMVGSRLCIAPVGSSLKGYKYIRVAWQRPTVCVRSCALQTPYPIEEPALREGPSCVFVGPVETAQKDRLEALYRQARDSYYNGQPLIVDDMFDKVEVRLRWYGSKLVMKYPRCSLKRLSVYSDAEADNSQILALASIWMLFLVIGLISALGVPVCTLSRTCKETAHYYLFNHVHNHMLSSDLGISMNVAVIAAMGVLIGVPVSTAALGALKGLWKGDLIALKGSCPSCGEEVYAFIRTDKPSDSRQKTECHMCEHPLVFHAKLERSADPFFPMPWAYGRVYLARRTRDLSPP</sequence>
<evidence type="ECO:0000313" key="3">
    <source>
        <dbReference type="Proteomes" id="UP000825935"/>
    </source>
</evidence>
<dbReference type="AlphaFoldDB" id="A0A8T2Q392"/>
<gene>
    <name evidence="2" type="ORF">KP509_38G026000</name>
</gene>
<dbReference type="OMA" id="YLVGYPI"/>
<dbReference type="InterPro" id="IPR039987">
    <property type="entry name" value="PGRL1"/>
</dbReference>
<keyword evidence="3" id="KW-1185">Reference proteome</keyword>
<reference evidence="2" key="1">
    <citation type="submission" date="2021-08" db="EMBL/GenBank/DDBJ databases">
        <title>WGS assembly of Ceratopteris richardii.</title>
        <authorList>
            <person name="Marchant D.B."/>
            <person name="Chen G."/>
            <person name="Jenkins J."/>
            <person name="Shu S."/>
            <person name="Leebens-Mack J."/>
            <person name="Grimwood J."/>
            <person name="Schmutz J."/>
            <person name="Soltis P."/>
            <person name="Soltis D."/>
            <person name="Chen Z.-H."/>
        </authorList>
    </citation>
    <scope>NUCLEOTIDE SEQUENCE</scope>
    <source>
        <strain evidence="2">Whitten #5841</strain>
        <tissue evidence="2">Leaf</tissue>
    </source>
</reference>
<evidence type="ECO:0000313" key="2">
    <source>
        <dbReference type="EMBL" id="KAH7278138.1"/>
    </source>
</evidence>
<keyword evidence="1" id="KW-0472">Membrane</keyword>
<dbReference type="PANTHER" id="PTHR31032">
    <property type="entry name" value="PGR5-LIKE PROTEIN 1B, CHLOROPLASTIC"/>
    <property type="match status" value="1"/>
</dbReference>
<organism evidence="2 3">
    <name type="scientific">Ceratopteris richardii</name>
    <name type="common">Triangle waterfern</name>
    <dbReference type="NCBI Taxonomy" id="49495"/>
    <lineage>
        <taxon>Eukaryota</taxon>
        <taxon>Viridiplantae</taxon>
        <taxon>Streptophyta</taxon>
        <taxon>Embryophyta</taxon>
        <taxon>Tracheophyta</taxon>
        <taxon>Polypodiopsida</taxon>
        <taxon>Polypodiidae</taxon>
        <taxon>Polypodiales</taxon>
        <taxon>Pteridineae</taxon>
        <taxon>Pteridaceae</taxon>
        <taxon>Parkerioideae</taxon>
        <taxon>Ceratopteris</taxon>
    </lineage>
</organism>
<dbReference type="GO" id="GO:0016730">
    <property type="term" value="F:oxidoreductase activity, acting on iron-sulfur proteins as donors"/>
    <property type="evidence" value="ECO:0007669"/>
    <property type="project" value="InterPro"/>
</dbReference>
<evidence type="ECO:0000256" key="1">
    <source>
        <dbReference type="SAM" id="Phobius"/>
    </source>
</evidence>
<dbReference type="PANTHER" id="PTHR31032:SF2">
    <property type="entry name" value="PGR5-LIKE A PROTEIN"/>
    <property type="match status" value="1"/>
</dbReference>
<feature type="transmembrane region" description="Helical" evidence="1">
    <location>
        <begin position="133"/>
        <end position="152"/>
    </location>
</feature>
<dbReference type="EMBL" id="CM035443">
    <property type="protein sequence ID" value="KAH7278138.1"/>
    <property type="molecule type" value="Genomic_DNA"/>
</dbReference>
<dbReference type="Proteomes" id="UP000825935">
    <property type="component" value="Chromosome 38"/>
</dbReference>
<dbReference type="OrthoDB" id="567232at2759"/>
<evidence type="ECO:0008006" key="4">
    <source>
        <dbReference type="Google" id="ProtNLM"/>
    </source>
</evidence>
<proteinExistence type="predicted"/>
<name>A0A8T2Q392_CERRI</name>
<dbReference type="GO" id="GO:0009535">
    <property type="term" value="C:chloroplast thylakoid membrane"/>
    <property type="evidence" value="ECO:0007669"/>
    <property type="project" value="InterPro"/>
</dbReference>